<dbReference type="EMBL" id="JAAALK010000283">
    <property type="protein sequence ID" value="KAG8070222.1"/>
    <property type="molecule type" value="Genomic_DNA"/>
</dbReference>
<evidence type="ECO:0000256" key="2">
    <source>
        <dbReference type="SAM" id="SignalP"/>
    </source>
</evidence>
<dbReference type="InterPro" id="IPR003245">
    <property type="entry name" value="Phytocyanin_dom"/>
</dbReference>
<dbReference type="PANTHER" id="PTHR33021:SF234">
    <property type="entry name" value="EARLY NODULIN-LIKE PROTEIN 7"/>
    <property type="match status" value="1"/>
</dbReference>
<evidence type="ECO:0000256" key="1">
    <source>
        <dbReference type="SAM" id="MobiDB-lite"/>
    </source>
</evidence>
<dbReference type="PANTHER" id="PTHR33021">
    <property type="entry name" value="BLUE COPPER PROTEIN"/>
    <property type="match status" value="1"/>
</dbReference>
<evidence type="ECO:0000259" key="3">
    <source>
        <dbReference type="PROSITE" id="PS51485"/>
    </source>
</evidence>
<dbReference type="OrthoDB" id="1933543at2759"/>
<feature type="compositionally biased region" description="Low complexity" evidence="1">
    <location>
        <begin position="153"/>
        <end position="164"/>
    </location>
</feature>
<sequence length="217" mass="22533">MAAKASAALDHHRLLVLVAVLAAAATAAYPAAAAPSGKRYRVGGTDGWHVPPPEDKELYYDRWASHINFYVDDSIEFVYKNDSVIKVSKAGYYHCNETAGIGAGPGVPRDGRTLFLLDEPGYAYFASADLDHCHKGERLMLNVLAAEPPAPAPTTSSLLPAAPAQAPPYSSPLRPSLSPAPSPSTDYMTGASSAFAAPPSALAVAGATLLAMAAGLV</sequence>
<evidence type="ECO:0000313" key="5">
    <source>
        <dbReference type="Proteomes" id="UP000729402"/>
    </source>
</evidence>
<feature type="chain" id="PRO_5035328177" description="Phytocyanin domain-containing protein" evidence="2">
    <location>
        <begin position="28"/>
        <end position="217"/>
    </location>
</feature>
<feature type="region of interest" description="Disordered" evidence="1">
    <location>
        <begin position="152"/>
        <end position="185"/>
    </location>
</feature>
<dbReference type="InterPro" id="IPR039391">
    <property type="entry name" value="Phytocyanin-like"/>
</dbReference>
<organism evidence="4 5">
    <name type="scientific">Zizania palustris</name>
    <name type="common">Northern wild rice</name>
    <dbReference type="NCBI Taxonomy" id="103762"/>
    <lineage>
        <taxon>Eukaryota</taxon>
        <taxon>Viridiplantae</taxon>
        <taxon>Streptophyta</taxon>
        <taxon>Embryophyta</taxon>
        <taxon>Tracheophyta</taxon>
        <taxon>Spermatophyta</taxon>
        <taxon>Magnoliopsida</taxon>
        <taxon>Liliopsida</taxon>
        <taxon>Poales</taxon>
        <taxon>Poaceae</taxon>
        <taxon>BOP clade</taxon>
        <taxon>Oryzoideae</taxon>
        <taxon>Oryzeae</taxon>
        <taxon>Zizaniinae</taxon>
        <taxon>Zizania</taxon>
    </lineage>
</organism>
<feature type="signal peptide" evidence="2">
    <location>
        <begin position="1"/>
        <end position="27"/>
    </location>
</feature>
<reference evidence="4" key="1">
    <citation type="journal article" date="2021" name="bioRxiv">
        <title>Whole Genome Assembly and Annotation of Northern Wild Rice, Zizania palustris L., Supports a Whole Genome Duplication in the Zizania Genus.</title>
        <authorList>
            <person name="Haas M."/>
            <person name="Kono T."/>
            <person name="Macchietto M."/>
            <person name="Millas R."/>
            <person name="McGilp L."/>
            <person name="Shao M."/>
            <person name="Duquette J."/>
            <person name="Hirsch C.N."/>
            <person name="Kimball J."/>
        </authorList>
    </citation>
    <scope>NUCLEOTIDE SEQUENCE</scope>
    <source>
        <tissue evidence="4">Fresh leaf tissue</tissue>
    </source>
</reference>
<protein>
    <recommendedName>
        <fullName evidence="3">Phytocyanin domain-containing protein</fullName>
    </recommendedName>
</protein>
<dbReference type="Proteomes" id="UP000729402">
    <property type="component" value="Unassembled WGS sequence"/>
</dbReference>
<dbReference type="PROSITE" id="PS51485">
    <property type="entry name" value="PHYTOCYANIN"/>
    <property type="match status" value="1"/>
</dbReference>
<comment type="caution">
    <text evidence="4">The sequence shown here is derived from an EMBL/GenBank/DDBJ whole genome shotgun (WGS) entry which is preliminary data.</text>
</comment>
<proteinExistence type="predicted"/>
<reference evidence="4" key="2">
    <citation type="submission" date="2021-02" db="EMBL/GenBank/DDBJ databases">
        <authorList>
            <person name="Kimball J.A."/>
            <person name="Haas M.W."/>
            <person name="Macchietto M."/>
            <person name="Kono T."/>
            <person name="Duquette J."/>
            <person name="Shao M."/>
        </authorList>
    </citation>
    <scope>NUCLEOTIDE SEQUENCE</scope>
    <source>
        <tissue evidence="4">Fresh leaf tissue</tissue>
    </source>
</reference>
<name>A0A8J5SS14_ZIZPA</name>
<accession>A0A8J5SS14</accession>
<dbReference type="GO" id="GO:0009055">
    <property type="term" value="F:electron transfer activity"/>
    <property type="evidence" value="ECO:0007669"/>
    <property type="project" value="InterPro"/>
</dbReference>
<keyword evidence="5" id="KW-1185">Reference proteome</keyword>
<dbReference type="GO" id="GO:0005886">
    <property type="term" value="C:plasma membrane"/>
    <property type="evidence" value="ECO:0007669"/>
    <property type="project" value="TreeGrafter"/>
</dbReference>
<evidence type="ECO:0000313" key="4">
    <source>
        <dbReference type="EMBL" id="KAG8070222.1"/>
    </source>
</evidence>
<keyword evidence="2" id="KW-0732">Signal</keyword>
<dbReference type="AlphaFoldDB" id="A0A8J5SS14"/>
<feature type="domain" description="Phytocyanin" evidence="3">
    <location>
        <begin position="38"/>
        <end position="145"/>
    </location>
</feature>
<gene>
    <name evidence="4" type="ORF">GUJ93_ZPchr0006g44175</name>
</gene>
<dbReference type="Pfam" id="PF02298">
    <property type="entry name" value="Cu_bind_like"/>
    <property type="match status" value="1"/>
</dbReference>